<name>C7MGX3_BRAFD</name>
<gene>
    <name evidence="3" type="ordered locus">Bfae_26480</name>
</gene>
<keyword evidence="4" id="KW-1185">Reference proteome</keyword>
<dbReference type="HOGENOM" id="CLU_408657_0_0_11"/>
<dbReference type="PATRIC" id="fig|446465.5.peg.2613"/>
<feature type="domain" description="TarS/TarP linker" evidence="2">
    <location>
        <begin position="230"/>
        <end position="318"/>
    </location>
</feature>
<sequence>MAVRVSVIIPVYNSVNYVGEAIRSVQEQSLDRDAIEILAVDDGSTDGGGELLAEMAAEDPRIRLLTQENSGTPGGARNPAIDIARGEFVFFLDSDDTLTPDALRDMLRMADAEDSDVVLGKLGSLDARAAPASMFKRTVAAADLVEDNIFNTLRPSKLIRRSLIDELELRFPTDQKVGEDQPFMAAAYLNARKVSILADHDYYMIRRRDDGTNMTSIAQTAEDQLRTAVRLSRAIERYTEPGELRDKLLRRPFQWTMGRALDRRWHRLPRAEQEALRDEFHAEIRHLYTDGVREPLPETLRWKLDLLAADDLDGLAMLFEHLGTTGTPAVLWRDGMFQHALPEDLERRLPKLSRQAAEPVMSPCLEDLRIDGLTVRVSATVTIPALEGAPDGLGIRGRRRDSEEVAGFEVTGSDLRSDVSSFSVEAEHAGLSRGVWDLFVVVRFGEHEKEIRLGATRSAALAPEGVSNLAEEPSAGDRLIAYFTKGPGNLSIDRGGLIARHTTAVRSLGLTFDENGRALLLIETPAPPQEADEFFCTLKGIPQHGGRQLLPTLRLGERLLGLRLPVTATMIGARLSIASVLGGVRSPVAVTGTEFWPARAAGFGLVAEDGGGVRVVGVQESTRRHGRVTHRPARAPRRAGTGRARLAAAVRSVPVAGPALTGAVRRARNRLS</sequence>
<keyword evidence="3" id="KW-0808">Transferase</keyword>
<evidence type="ECO:0000313" key="4">
    <source>
        <dbReference type="Proteomes" id="UP000001919"/>
    </source>
</evidence>
<dbReference type="InterPro" id="IPR001173">
    <property type="entry name" value="Glyco_trans_2-like"/>
</dbReference>
<reference evidence="3 4" key="1">
    <citation type="journal article" date="2009" name="Stand. Genomic Sci.">
        <title>Complete genome sequence of Brachybacterium faecium type strain (Schefferle 6-10).</title>
        <authorList>
            <person name="Lapidus A."/>
            <person name="Pukall R."/>
            <person name="Labuttii K."/>
            <person name="Copeland A."/>
            <person name="Del Rio T.G."/>
            <person name="Nolan M."/>
            <person name="Chen F."/>
            <person name="Lucas S."/>
            <person name="Tice H."/>
            <person name="Cheng J.F."/>
            <person name="Bruce D."/>
            <person name="Goodwin L."/>
            <person name="Pitluck S."/>
            <person name="Rohde M."/>
            <person name="Goker M."/>
            <person name="Pati A."/>
            <person name="Ivanova N."/>
            <person name="Mavrommatis K."/>
            <person name="Chen A."/>
            <person name="Palaniappan K."/>
            <person name="D'haeseleer P."/>
            <person name="Chain P."/>
            <person name="Bristow J."/>
            <person name="Eisen J.A."/>
            <person name="Markowitz V."/>
            <person name="Hugenholtz P."/>
            <person name="Kyrpides N.C."/>
            <person name="Klenk H.P."/>
        </authorList>
    </citation>
    <scope>NUCLEOTIDE SEQUENCE [LARGE SCALE GENOMIC DNA]</scope>
    <source>
        <strain evidence="4">ATCC 43885 / DSM 4810 / JCM 11609 / LMG 19847 / NBRC 14762 / NCIMB 9860 / 6-10</strain>
    </source>
</reference>
<dbReference type="EMBL" id="CP001643">
    <property type="protein sequence ID" value="ACU86421.1"/>
    <property type="molecule type" value="Genomic_DNA"/>
</dbReference>
<accession>C7MGX3</accession>
<dbReference type="PANTHER" id="PTHR43685">
    <property type="entry name" value="GLYCOSYLTRANSFERASE"/>
    <property type="match status" value="1"/>
</dbReference>
<dbReference type="OrthoDB" id="396512at2"/>
<evidence type="ECO:0000259" key="2">
    <source>
        <dbReference type="Pfam" id="PF22181"/>
    </source>
</evidence>
<dbReference type="CAZy" id="GT2">
    <property type="family name" value="Glycosyltransferase Family 2"/>
</dbReference>
<evidence type="ECO:0000259" key="1">
    <source>
        <dbReference type="Pfam" id="PF00535"/>
    </source>
</evidence>
<dbReference type="KEGG" id="bfa:Bfae_26480"/>
<dbReference type="STRING" id="446465.Bfae_26480"/>
<dbReference type="InterPro" id="IPR054028">
    <property type="entry name" value="TarS/TarP_linker"/>
</dbReference>
<dbReference type="CDD" id="cd00761">
    <property type="entry name" value="Glyco_tranf_GTA_type"/>
    <property type="match status" value="1"/>
</dbReference>
<dbReference type="Proteomes" id="UP000001919">
    <property type="component" value="Chromosome"/>
</dbReference>
<dbReference type="InterPro" id="IPR050834">
    <property type="entry name" value="Glycosyltransf_2"/>
</dbReference>
<proteinExistence type="predicted"/>
<organism evidence="3 4">
    <name type="scientific">Brachybacterium faecium (strain ATCC 43885 / DSM 4810 / JCM 11609 / LMG 19847 / NBRC 14762 / NCIMB 9860 / 6-10)</name>
    <dbReference type="NCBI Taxonomy" id="446465"/>
    <lineage>
        <taxon>Bacteria</taxon>
        <taxon>Bacillati</taxon>
        <taxon>Actinomycetota</taxon>
        <taxon>Actinomycetes</taxon>
        <taxon>Micrococcales</taxon>
        <taxon>Dermabacteraceae</taxon>
        <taxon>Brachybacterium</taxon>
    </lineage>
</organism>
<dbReference type="Gene3D" id="3.90.550.10">
    <property type="entry name" value="Spore Coat Polysaccharide Biosynthesis Protein SpsA, Chain A"/>
    <property type="match status" value="1"/>
</dbReference>
<feature type="domain" description="Glycosyltransferase 2-like" evidence="1">
    <location>
        <begin position="6"/>
        <end position="122"/>
    </location>
</feature>
<dbReference type="InterPro" id="IPR029044">
    <property type="entry name" value="Nucleotide-diphossugar_trans"/>
</dbReference>
<dbReference type="GO" id="GO:0016740">
    <property type="term" value="F:transferase activity"/>
    <property type="evidence" value="ECO:0007669"/>
    <property type="project" value="UniProtKB-KW"/>
</dbReference>
<dbReference type="PANTHER" id="PTHR43685:SF2">
    <property type="entry name" value="GLYCOSYLTRANSFERASE 2-LIKE DOMAIN-CONTAINING PROTEIN"/>
    <property type="match status" value="1"/>
</dbReference>
<dbReference type="Pfam" id="PF00535">
    <property type="entry name" value="Glycos_transf_2"/>
    <property type="match status" value="1"/>
</dbReference>
<dbReference type="Pfam" id="PF22181">
    <property type="entry name" value="TarS_linker"/>
    <property type="match status" value="1"/>
</dbReference>
<evidence type="ECO:0000313" key="3">
    <source>
        <dbReference type="EMBL" id="ACU86421.1"/>
    </source>
</evidence>
<protein>
    <submittedName>
        <fullName evidence="3">Glycosyl transferase</fullName>
    </submittedName>
</protein>
<dbReference type="SUPFAM" id="SSF53448">
    <property type="entry name" value="Nucleotide-diphospho-sugar transferases"/>
    <property type="match status" value="1"/>
</dbReference>
<dbReference type="eggNOG" id="COG1215">
    <property type="taxonomic scope" value="Bacteria"/>
</dbReference>
<dbReference type="AlphaFoldDB" id="C7MGX3"/>